<gene>
    <name evidence="2" type="ORF">BgAZ_501340</name>
</gene>
<reference evidence="2" key="1">
    <citation type="submission" date="2023-08" db="EMBL/GenBank/DDBJ databases">
        <title>Draft sequence of the Babesia gibsoni genome.</title>
        <authorList>
            <person name="Yamagishi J.Y."/>
            <person name="Xuan X.X."/>
        </authorList>
    </citation>
    <scope>NUCLEOTIDE SEQUENCE</scope>
    <source>
        <strain evidence="2">Azabu</strain>
    </source>
</reference>
<feature type="transmembrane region" description="Helical" evidence="1">
    <location>
        <begin position="35"/>
        <end position="65"/>
    </location>
</feature>
<keyword evidence="1" id="KW-0812">Transmembrane</keyword>
<keyword evidence="1" id="KW-1133">Transmembrane helix</keyword>
<evidence type="ECO:0000313" key="3">
    <source>
        <dbReference type="Proteomes" id="UP001230268"/>
    </source>
</evidence>
<keyword evidence="3" id="KW-1185">Reference proteome</keyword>
<evidence type="ECO:0000256" key="1">
    <source>
        <dbReference type="SAM" id="Phobius"/>
    </source>
</evidence>
<dbReference type="AlphaFoldDB" id="A0AAD8LHR4"/>
<name>A0AAD8LHR4_BABGI</name>
<evidence type="ECO:0000313" key="2">
    <source>
        <dbReference type="EMBL" id="KAK1441802.1"/>
    </source>
</evidence>
<dbReference type="EMBL" id="JAVEPI010000005">
    <property type="protein sequence ID" value="KAK1441802.1"/>
    <property type="molecule type" value="Genomic_DNA"/>
</dbReference>
<keyword evidence="1" id="KW-0472">Membrane</keyword>
<evidence type="ECO:0008006" key="4">
    <source>
        <dbReference type="Google" id="ProtNLM"/>
    </source>
</evidence>
<accession>A0AAD8LHR4</accession>
<feature type="transmembrane region" description="Helical" evidence="1">
    <location>
        <begin position="77"/>
        <end position="110"/>
    </location>
</feature>
<sequence>MKLVSTLSAFAVVDALVVLLLYCNSDKYCDVPLNWWLFGGLLLIIAEVLLITASFFWMAVGTVNISMSTTCQSTNPAVWWTVFVSITLFWCSVVGFIISSIVITVASIIMNDGRNPEF</sequence>
<proteinExistence type="predicted"/>
<dbReference type="Proteomes" id="UP001230268">
    <property type="component" value="Unassembled WGS sequence"/>
</dbReference>
<organism evidence="2 3">
    <name type="scientific">Babesia gibsoni</name>
    <dbReference type="NCBI Taxonomy" id="33632"/>
    <lineage>
        <taxon>Eukaryota</taxon>
        <taxon>Sar</taxon>
        <taxon>Alveolata</taxon>
        <taxon>Apicomplexa</taxon>
        <taxon>Aconoidasida</taxon>
        <taxon>Piroplasmida</taxon>
        <taxon>Babesiidae</taxon>
        <taxon>Babesia</taxon>
    </lineage>
</organism>
<protein>
    <recommendedName>
        <fullName evidence="4">Transmembrane protein</fullName>
    </recommendedName>
</protein>
<comment type="caution">
    <text evidence="2">The sequence shown here is derived from an EMBL/GenBank/DDBJ whole genome shotgun (WGS) entry which is preliminary data.</text>
</comment>